<accession>A0AAE1IP25</accession>
<name>A0AAE1IP25_9FABA</name>
<proteinExistence type="predicted"/>
<dbReference type="EMBL" id="JAWXYG010000014">
    <property type="protein sequence ID" value="KAK4253983.1"/>
    <property type="molecule type" value="Genomic_DNA"/>
</dbReference>
<dbReference type="PANTHER" id="PTHR47186:SF42">
    <property type="entry name" value="DISEASE RESISTANCE RPP13-LIKE PROTEIN 1"/>
    <property type="match status" value="1"/>
</dbReference>
<dbReference type="SUPFAM" id="SSF52058">
    <property type="entry name" value="L domain-like"/>
    <property type="match status" value="1"/>
</dbReference>
<comment type="caution">
    <text evidence="2">The sequence shown here is derived from an EMBL/GenBank/DDBJ whole genome shotgun (WGS) entry which is preliminary data.</text>
</comment>
<evidence type="ECO:0000259" key="1">
    <source>
        <dbReference type="Pfam" id="PF25019"/>
    </source>
</evidence>
<organism evidence="2 3">
    <name type="scientific">Acacia crassicarpa</name>
    <name type="common">northern wattle</name>
    <dbReference type="NCBI Taxonomy" id="499986"/>
    <lineage>
        <taxon>Eukaryota</taxon>
        <taxon>Viridiplantae</taxon>
        <taxon>Streptophyta</taxon>
        <taxon>Embryophyta</taxon>
        <taxon>Tracheophyta</taxon>
        <taxon>Spermatophyta</taxon>
        <taxon>Magnoliopsida</taxon>
        <taxon>eudicotyledons</taxon>
        <taxon>Gunneridae</taxon>
        <taxon>Pentapetalae</taxon>
        <taxon>rosids</taxon>
        <taxon>fabids</taxon>
        <taxon>Fabales</taxon>
        <taxon>Fabaceae</taxon>
        <taxon>Caesalpinioideae</taxon>
        <taxon>mimosoid clade</taxon>
        <taxon>Acacieae</taxon>
        <taxon>Acacia</taxon>
    </lineage>
</organism>
<dbReference type="PANTHER" id="PTHR47186">
    <property type="entry name" value="LEUCINE-RICH REPEAT-CONTAINING PROTEIN 57"/>
    <property type="match status" value="1"/>
</dbReference>
<dbReference type="Proteomes" id="UP001293593">
    <property type="component" value="Unassembled WGS sequence"/>
</dbReference>
<evidence type="ECO:0000313" key="2">
    <source>
        <dbReference type="EMBL" id="KAK4253983.1"/>
    </source>
</evidence>
<dbReference type="InterPro" id="IPR056789">
    <property type="entry name" value="LRR_R13L1-DRL21"/>
</dbReference>
<gene>
    <name evidence="2" type="ORF">QN277_009421</name>
</gene>
<dbReference type="SUPFAM" id="SSF52047">
    <property type="entry name" value="RNI-like"/>
    <property type="match status" value="1"/>
</dbReference>
<keyword evidence="3" id="KW-1185">Reference proteome</keyword>
<dbReference type="Gene3D" id="3.80.10.10">
    <property type="entry name" value="Ribonuclease Inhibitor"/>
    <property type="match status" value="2"/>
</dbReference>
<sequence length="540" mass="60506">MKKLVNLRYLDASHSGLQVMPRGIGELKKLHFLSDFVLYRVEGASIVELGGLQNLSSSLTIKNLQHVANGGEASMARLVDKQSIESLSLTWNDAGDIITSRDILDNLQPHVDLKCLHIYGYKATSFSNWLGCPLYCKMVQLILCDCFNCNLLPPLGQLPSLQILQIEGFEALMKISPEFYKRNDDTSLAPPFPSLEVLEIRNMPVMQEWGSSCPINAFPQLKDLSLKDCDRLCDNLPSHLPDLGTLRIYGCDQLASSIPRARSIYASGCKRMEFFGQHHFELTESIVISSSCETLSCLSLYNFPNLQHLIMSGCKNLKSVVYTKVVCQHLKHIKLIDCPNLESFPLEGLLAPNMTHLELEGCCNLKSLLDLRMNLPMLQHISLKGCPGIECVPGRSLPTNLMSLYIDHCAFSCICCSMERQSLSCLTTLSINGKYDDTIQVFPAECLLPSSLTILSISNYPSLETLDCRGFVSLKCLQELRIRQCPKLQRITGQKLPAFLTHLNIYQCTLFGELCHAKNWEIWSKVSHIPNISIDNNQVL</sequence>
<dbReference type="Pfam" id="PF25019">
    <property type="entry name" value="LRR_R13L1-DRL21"/>
    <property type="match status" value="1"/>
</dbReference>
<dbReference type="InterPro" id="IPR032675">
    <property type="entry name" value="LRR_dom_sf"/>
</dbReference>
<evidence type="ECO:0000313" key="3">
    <source>
        <dbReference type="Proteomes" id="UP001293593"/>
    </source>
</evidence>
<reference evidence="2" key="1">
    <citation type="submission" date="2023-10" db="EMBL/GenBank/DDBJ databases">
        <title>Chromosome-level genome of the transformable northern wattle, Acacia crassicarpa.</title>
        <authorList>
            <person name="Massaro I."/>
            <person name="Sinha N.R."/>
            <person name="Poethig S."/>
            <person name="Leichty A.R."/>
        </authorList>
    </citation>
    <scope>NUCLEOTIDE SEQUENCE</scope>
    <source>
        <strain evidence="2">Acra3RX</strain>
        <tissue evidence="2">Leaf</tissue>
    </source>
</reference>
<protein>
    <recommendedName>
        <fullName evidence="1">R13L1/DRL21-like LRR repeat region domain-containing protein</fullName>
    </recommendedName>
</protein>
<feature type="domain" description="R13L1/DRL21-like LRR repeat region" evidence="1">
    <location>
        <begin position="46"/>
        <end position="168"/>
    </location>
</feature>
<dbReference type="AlphaFoldDB" id="A0AAE1IP25"/>